<keyword evidence="7" id="KW-0406">Ion transport</keyword>
<dbReference type="Pfam" id="PF01769">
    <property type="entry name" value="MgtE"/>
    <property type="match status" value="1"/>
</dbReference>
<keyword evidence="5" id="KW-0460">Magnesium</keyword>
<evidence type="ECO:0000256" key="7">
    <source>
        <dbReference type="ARBA" id="ARBA00023065"/>
    </source>
</evidence>
<evidence type="ECO:0000256" key="8">
    <source>
        <dbReference type="ARBA" id="ARBA00023136"/>
    </source>
</evidence>
<dbReference type="SUPFAM" id="SSF161093">
    <property type="entry name" value="MgtE membrane domain-like"/>
    <property type="match status" value="2"/>
</dbReference>
<protein>
    <submittedName>
        <fullName evidence="14">MgtE domain-containing protein</fullName>
    </submittedName>
</protein>
<evidence type="ECO:0000259" key="11">
    <source>
        <dbReference type="Pfam" id="PF01769"/>
    </source>
</evidence>
<proteinExistence type="inferred from homology"/>
<reference evidence="12 13" key="2">
    <citation type="submission" date="2018-11" db="EMBL/GenBank/DDBJ databases">
        <authorList>
            <consortium name="Pathogen Informatics"/>
        </authorList>
    </citation>
    <scope>NUCLEOTIDE SEQUENCE [LARGE SCALE GENOMIC DNA]</scope>
</reference>
<evidence type="ECO:0000313" key="13">
    <source>
        <dbReference type="Proteomes" id="UP000271162"/>
    </source>
</evidence>
<feature type="compositionally biased region" description="Basic and acidic residues" evidence="9">
    <location>
        <begin position="1"/>
        <end position="15"/>
    </location>
</feature>
<evidence type="ECO:0000256" key="4">
    <source>
        <dbReference type="ARBA" id="ARBA00022692"/>
    </source>
</evidence>
<feature type="transmembrane region" description="Helical" evidence="10">
    <location>
        <begin position="202"/>
        <end position="226"/>
    </location>
</feature>
<dbReference type="AlphaFoldDB" id="A0A158R0R2"/>
<dbReference type="GO" id="GO:0008324">
    <property type="term" value="F:monoatomic cation transmembrane transporter activity"/>
    <property type="evidence" value="ECO:0007669"/>
    <property type="project" value="InterPro"/>
</dbReference>
<evidence type="ECO:0000256" key="3">
    <source>
        <dbReference type="ARBA" id="ARBA00022448"/>
    </source>
</evidence>
<dbReference type="PANTHER" id="PTHR16228">
    <property type="entry name" value="DIVALENT CATION TRANSPORTER SOLUTE CARRIER FAMILY 41"/>
    <property type="match status" value="1"/>
</dbReference>
<evidence type="ECO:0000256" key="6">
    <source>
        <dbReference type="ARBA" id="ARBA00022989"/>
    </source>
</evidence>
<gene>
    <name evidence="12" type="ORF">NBR_LOCUS12381</name>
</gene>
<keyword evidence="6 10" id="KW-1133">Transmembrane helix</keyword>
<dbReference type="InterPro" id="IPR036739">
    <property type="entry name" value="SLC41_membr_dom_sf"/>
</dbReference>
<keyword evidence="8 10" id="KW-0472">Membrane</keyword>
<keyword evidence="4 10" id="KW-0812">Transmembrane</keyword>
<evidence type="ECO:0000256" key="10">
    <source>
        <dbReference type="SAM" id="Phobius"/>
    </source>
</evidence>
<comment type="subcellular location">
    <subcellularLocation>
        <location evidence="1">Membrane</location>
        <topology evidence="1">Multi-pass membrane protein</topology>
    </subcellularLocation>
</comment>
<dbReference type="WBParaSite" id="NBR_0001238001-mRNA-1">
    <property type="protein sequence ID" value="NBR_0001238001-mRNA-1"/>
    <property type="gene ID" value="NBR_0001238001"/>
</dbReference>
<dbReference type="Gene3D" id="1.10.357.20">
    <property type="entry name" value="SLC41 divalent cation transporters, integral membrane domain"/>
    <property type="match status" value="1"/>
</dbReference>
<keyword evidence="3" id="KW-0813">Transport</keyword>
<dbReference type="PANTHER" id="PTHR16228:SF24">
    <property type="entry name" value="SLC41A_MGTE INTEGRAL MEMBRANE DOMAIN-CONTAINING PROTEIN"/>
    <property type="match status" value="1"/>
</dbReference>
<evidence type="ECO:0000313" key="12">
    <source>
        <dbReference type="EMBL" id="VDL75970.1"/>
    </source>
</evidence>
<feature type="transmembrane region" description="Helical" evidence="10">
    <location>
        <begin position="233"/>
        <end position="253"/>
    </location>
</feature>
<feature type="region of interest" description="Disordered" evidence="9">
    <location>
        <begin position="1"/>
        <end position="31"/>
    </location>
</feature>
<evidence type="ECO:0000313" key="14">
    <source>
        <dbReference type="WBParaSite" id="NBR_0001238001-mRNA-1"/>
    </source>
</evidence>
<feature type="domain" description="SLC41A/MgtE integral membrane" evidence="11">
    <location>
        <begin position="118"/>
        <end position="290"/>
    </location>
</feature>
<keyword evidence="13" id="KW-1185">Reference proteome</keyword>
<dbReference type="OMA" id="HRVENTT"/>
<evidence type="ECO:0000256" key="5">
    <source>
        <dbReference type="ARBA" id="ARBA00022842"/>
    </source>
</evidence>
<dbReference type="InterPro" id="IPR006667">
    <property type="entry name" value="SLC41_membr_dom"/>
</dbReference>
<feature type="transmembrane region" description="Helical" evidence="10">
    <location>
        <begin position="81"/>
        <end position="98"/>
    </location>
</feature>
<name>A0A158R0R2_NIPBR</name>
<evidence type="ECO:0000256" key="2">
    <source>
        <dbReference type="ARBA" id="ARBA00009749"/>
    </source>
</evidence>
<reference evidence="14" key="1">
    <citation type="submission" date="2016-04" db="UniProtKB">
        <authorList>
            <consortium name="WormBaseParasite"/>
        </authorList>
    </citation>
    <scope>IDENTIFICATION</scope>
</reference>
<dbReference type="Proteomes" id="UP000271162">
    <property type="component" value="Unassembled WGS sequence"/>
</dbReference>
<dbReference type="InterPro" id="IPR045349">
    <property type="entry name" value="SLC41A1-3"/>
</dbReference>
<sequence>MSSDYKSENASKNDQQKNNANIIETQEDEPELKMEVACVPGLEAEKTQSSCKSETSDSGSSLESDNEKEGEGFRDVLCQTWLPFIIGGLGSISAGLALNRIQKMALVCEVPQFIAMCPPLQGMKGNLDNTFTSRLGTMEKLYVPDKDEEAWRAARQQGPTLLLAAILSSGAGIIQAFGATMYPELTIYQPLMADSESRTAFYLVSTTVPYQMLYVFISHLIAYVALKPLKLNVLFLFGYAGTAFIQALFVVYLAEVVVYTLFGYGIDPDLHAIPMLTSIGDLCGTSLLLLLFYLMHFIDDTVVVSNSHRVENTTAICSYE</sequence>
<feature type="transmembrane region" description="Helical" evidence="10">
    <location>
        <begin position="273"/>
        <end position="294"/>
    </location>
</feature>
<accession>A0A158R0R2</accession>
<organism evidence="14">
    <name type="scientific">Nippostrongylus brasiliensis</name>
    <name type="common">Rat hookworm</name>
    <dbReference type="NCBI Taxonomy" id="27835"/>
    <lineage>
        <taxon>Eukaryota</taxon>
        <taxon>Metazoa</taxon>
        <taxon>Ecdysozoa</taxon>
        <taxon>Nematoda</taxon>
        <taxon>Chromadorea</taxon>
        <taxon>Rhabditida</taxon>
        <taxon>Rhabditina</taxon>
        <taxon>Rhabditomorpha</taxon>
        <taxon>Strongyloidea</taxon>
        <taxon>Heligmosomidae</taxon>
        <taxon>Nippostrongylus</taxon>
    </lineage>
</organism>
<feature type="transmembrane region" description="Helical" evidence="10">
    <location>
        <begin position="161"/>
        <end position="182"/>
    </location>
</feature>
<comment type="similarity">
    <text evidence="2">Belongs to the SLC41A transporter family.</text>
</comment>
<evidence type="ECO:0000256" key="1">
    <source>
        <dbReference type="ARBA" id="ARBA00004141"/>
    </source>
</evidence>
<feature type="region of interest" description="Disordered" evidence="9">
    <location>
        <begin position="44"/>
        <end position="69"/>
    </location>
</feature>
<evidence type="ECO:0000256" key="9">
    <source>
        <dbReference type="SAM" id="MobiDB-lite"/>
    </source>
</evidence>
<dbReference type="GO" id="GO:0005886">
    <property type="term" value="C:plasma membrane"/>
    <property type="evidence" value="ECO:0007669"/>
    <property type="project" value="TreeGrafter"/>
</dbReference>
<dbReference type="EMBL" id="UYSL01020740">
    <property type="protein sequence ID" value="VDL75970.1"/>
    <property type="molecule type" value="Genomic_DNA"/>
</dbReference>